<keyword evidence="2" id="KW-0472">Membrane</keyword>
<dbReference type="PROSITE" id="PS00383">
    <property type="entry name" value="TYR_PHOSPHATASE_1"/>
    <property type="match status" value="1"/>
</dbReference>
<dbReference type="SUPFAM" id="SSF52799">
    <property type="entry name" value="(Phosphotyrosine protein) phosphatases II"/>
    <property type="match status" value="1"/>
</dbReference>
<dbReference type="Gene3D" id="3.90.190.10">
    <property type="entry name" value="Protein tyrosine phosphatase superfamily"/>
    <property type="match status" value="1"/>
</dbReference>
<dbReference type="Proteomes" id="UP000095287">
    <property type="component" value="Unplaced"/>
</dbReference>
<dbReference type="PROSITE" id="PS50056">
    <property type="entry name" value="TYR_PHOSPHATASE_2"/>
    <property type="match status" value="1"/>
</dbReference>
<sequence length="750" mass="84146">MPSGIGGSFCSLLRGLNLRSPAWMLAFDICRKASFGTDKQSGVFEMILFLVSSRYCKQLCASSCRGGRVMAAHYGVAAVNLLGLFVFLPCNVLMAWAIVEQSDLWEQWAFRILFHINVADVIFLIPSGMAAAFSISGVIFSDYLPTIAFLDLETMPVIQGILCLTLALNRLFVFAQWKSLDTKEVYRIFFITAWIGGVFWLLLYLCSLKSTFFYSFSKHTFDIETIIDGQPQTFTKSGLDSVKIAMCMLWFSLIIFCAALSLIILCCKSYEIKNEEVGIFFQTLIPVAFLIVAVLADHYDYVFIEELGIIVGPMTGVLLFRIIPPSIHVIILMITNKKIRQAVFNTVETVDMSQQPDKDKKRNAEAPNQNRQKILKNGKDSKLVKKSETHPNEELSQVVTSEANSDYDNESSVADLKTIDLQPNEKTKIVMRRFVQATVHKGVQKVLQEYQELKICENSQKLKSDAFAKNADKNRYKDQICLDKTRVVLQWPPSSKNDYIHANWVRGLPDTQKDIICTQGPLTSTREDFWRMIWQEKCAVIIMLCAVTECGKNKCDQYWPLKAGDKLSILGLTITNLGVEQSGNELAYTRLNISGTGRDGGKRDHLVNHVLWTGWPDKGVPATSTGALKLIIRTQHLQPAVVHCSAGVGRTGTIVALESCIRVLDAGNELSIYNVLRTLRSKRHNACQTDLQYLYLHRAVIAFILSKNVVTPEEIAPFICEYDALVEQRGKDKTPDGTPAKSPVPPPEKK</sequence>
<dbReference type="WBParaSite" id="L893_g6283.t1">
    <property type="protein sequence ID" value="L893_g6283.t1"/>
    <property type="gene ID" value="L893_g6283"/>
</dbReference>
<dbReference type="GO" id="GO:0004725">
    <property type="term" value="F:protein tyrosine phosphatase activity"/>
    <property type="evidence" value="ECO:0007669"/>
    <property type="project" value="InterPro"/>
</dbReference>
<accession>A0A1I8AK35</accession>
<evidence type="ECO:0000313" key="5">
    <source>
        <dbReference type="Proteomes" id="UP000095287"/>
    </source>
</evidence>
<dbReference type="SMART" id="SM00404">
    <property type="entry name" value="PTPc_motif"/>
    <property type="match status" value="1"/>
</dbReference>
<evidence type="ECO:0000259" key="4">
    <source>
        <dbReference type="PROSITE" id="PS50056"/>
    </source>
</evidence>
<dbReference type="InterPro" id="IPR016130">
    <property type="entry name" value="Tyr_Pase_AS"/>
</dbReference>
<feature type="domain" description="Tyrosine-protein phosphatase" evidence="3">
    <location>
        <begin position="446"/>
        <end position="703"/>
    </location>
</feature>
<dbReference type="AlphaFoldDB" id="A0A1I8AK35"/>
<proteinExistence type="predicted"/>
<dbReference type="PRINTS" id="PR00700">
    <property type="entry name" value="PRTYPHPHTASE"/>
</dbReference>
<evidence type="ECO:0000256" key="1">
    <source>
        <dbReference type="SAM" id="MobiDB-lite"/>
    </source>
</evidence>
<feature type="transmembrane region" description="Helical" evidence="2">
    <location>
        <begin position="277"/>
        <end position="296"/>
    </location>
</feature>
<evidence type="ECO:0000313" key="6">
    <source>
        <dbReference type="WBParaSite" id="L893_g6283.t1"/>
    </source>
</evidence>
<dbReference type="PROSITE" id="PS50055">
    <property type="entry name" value="TYR_PHOSPHATASE_PTP"/>
    <property type="match status" value="1"/>
</dbReference>
<feature type="domain" description="Tyrosine specific protein phosphatases" evidence="4">
    <location>
        <begin position="639"/>
        <end position="694"/>
    </location>
</feature>
<feature type="transmembrane region" description="Helical" evidence="2">
    <location>
        <begin position="308"/>
        <end position="334"/>
    </location>
</feature>
<feature type="transmembrane region" description="Helical" evidence="2">
    <location>
        <begin position="185"/>
        <end position="205"/>
    </location>
</feature>
<evidence type="ECO:0000256" key="2">
    <source>
        <dbReference type="SAM" id="Phobius"/>
    </source>
</evidence>
<feature type="compositionally biased region" description="Polar residues" evidence="1">
    <location>
        <begin position="394"/>
        <end position="406"/>
    </location>
</feature>
<dbReference type="InterPro" id="IPR000242">
    <property type="entry name" value="PTP_cat"/>
</dbReference>
<reference evidence="6" key="1">
    <citation type="submission" date="2016-11" db="UniProtKB">
        <authorList>
            <consortium name="WormBaseParasite"/>
        </authorList>
    </citation>
    <scope>IDENTIFICATION</scope>
</reference>
<dbReference type="SMART" id="SM00194">
    <property type="entry name" value="PTPc"/>
    <property type="match status" value="1"/>
</dbReference>
<dbReference type="InterPro" id="IPR000387">
    <property type="entry name" value="Tyr_Pase_dom"/>
</dbReference>
<dbReference type="InterPro" id="IPR052782">
    <property type="entry name" value="Oocyte-zygote_transition_reg"/>
</dbReference>
<dbReference type="Pfam" id="PF00102">
    <property type="entry name" value="Y_phosphatase"/>
    <property type="match status" value="1"/>
</dbReference>
<keyword evidence="2" id="KW-0812">Transmembrane</keyword>
<feature type="transmembrane region" description="Helical" evidence="2">
    <location>
        <begin position="155"/>
        <end position="173"/>
    </location>
</feature>
<feature type="transmembrane region" description="Helical" evidence="2">
    <location>
        <begin position="242"/>
        <end position="265"/>
    </location>
</feature>
<keyword evidence="2" id="KW-1133">Transmembrane helix</keyword>
<protein>
    <submittedName>
        <fullName evidence="6">Protein-tyrosine-phosphatase</fullName>
    </submittedName>
</protein>
<dbReference type="InterPro" id="IPR029021">
    <property type="entry name" value="Prot-tyrosine_phosphatase-like"/>
</dbReference>
<feature type="transmembrane region" description="Helical" evidence="2">
    <location>
        <begin position="77"/>
        <end position="99"/>
    </location>
</feature>
<keyword evidence="5" id="KW-1185">Reference proteome</keyword>
<organism evidence="5 6">
    <name type="scientific">Steinernema glaseri</name>
    <dbReference type="NCBI Taxonomy" id="37863"/>
    <lineage>
        <taxon>Eukaryota</taxon>
        <taxon>Metazoa</taxon>
        <taxon>Ecdysozoa</taxon>
        <taxon>Nematoda</taxon>
        <taxon>Chromadorea</taxon>
        <taxon>Rhabditida</taxon>
        <taxon>Tylenchina</taxon>
        <taxon>Panagrolaimomorpha</taxon>
        <taxon>Strongyloidoidea</taxon>
        <taxon>Steinernematidae</taxon>
        <taxon>Steinernema</taxon>
    </lineage>
</organism>
<dbReference type="CDD" id="cd00047">
    <property type="entry name" value="PTPc"/>
    <property type="match status" value="1"/>
</dbReference>
<feature type="region of interest" description="Disordered" evidence="1">
    <location>
        <begin position="730"/>
        <end position="750"/>
    </location>
</feature>
<dbReference type="PANTHER" id="PTHR46163">
    <property type="entry name" value="TYROSINE-PROTEIN PHOSPHATASE-RELATED"/>
    <property type="match status" value="1"/>
</dbReference>
<feature type="region of interest" description="Disordered" evidence="1">
    <location>
        <begin position="353"/>
        <end position="406"/>
    </location>
</feature>
<dbReference type="InterPro" id="IPR003595">
    <property type="entry name" value="Tyr_Pase_cat"/>
</dbReference>
<feature type="transmembrane region" description="Helical" evidence="2">
    <location>
        <begin position="111"/>
        <end position="135"/>
    </location>
</feature>
<name>A0A1I8AK35_9BILA</name>
<evidence type="ECO:0000259" key="3">
    <source>
        <dbReference type="PROSITE" id="PS50055"/>
    </source>
</evidence>
<feature type="compositionally biased region" description="Basic and acidic residues" evidence="1">
    <location>
        <begin position="377"/>
        <end position="393"/>
    </location>
</feature>